<evidence type="ECO:0000313" key="7">
    <source>
        <dbReference type="Proteomes" id="UP000320653"/>
    </source>
</evidence>
<dbReference type="InterPro" id="IPR032808">
    <property type="entry name" value="DoxX"/>
</dbReference>
<accession>A0A561QBC1</accession>
<keyword evidence="7" id="KW-1185">Reference proteome</keyword>
<dbReference type="EMBL" id="VIWP01000011">
    <property type="protein sequence ID" value="TWF47637.1"/>
    <property type="molecule type" value="Genomic_DNA"/>
</dbReference>
<keyword evidence="4 5" id="KW-0472">Membrane</keyword>
<dbReference type="RefSeq" id="WP_145642501.1">
    <property type="nucleotide sequence ID" value="NZ_VIWP01000011.1"/>
</dbReference>
<reference evidence="6 7" key="1">
    <citation type="submission" date="2019-06" db="EMBL/GenBank/DDBJ databases">
        <title>Sorghum-associated microbial communities from plants grown in Nebraska, USA.</title>
        <authorList>
            <person name="Schachtman D."/>
        </authorList>
    </citation>
    <scope>NUCLEOTIDE SEQUENCE [LARGE SCALE GENOMIC DNA]</scope>
    <source>
        <strain evidence="6 7">1225</strain>
    </source>
</reference>
<dbReference type="OrthoDB" id="8856615at2"/>
<evidence type="ECO:0000256" key="5">
    <source>
        <dbReference type="SAM" id="Phobius"/>
    </source>
</evidence>
<dbReference type="PANTHER" id="PTHR36974:SF1">
    <property type="entry name" value="DOXX FAMILY MEMBRANE PROTEIN"/>
    <property type="match status" value="1"/>
</dbReference>
<feature type="transmembrane region" description="Helical" evidence="5">
    <location>
        <begin position="42"/>
        <end position="64"/>
    </location>
</feature>
<feature type="transmembrane region" description="Helical" evidence="5">
    <location>
        <begin position="12"/>
        <end position="30"/>
    </location>
</feature>
<keyword evidence="3 5" id="KW-1133">Transmembrane helix</keyword>
<evidence type="ECO:0000256" key="1">
    <source>
        <dbReference type="ARBA" id="ARBA00004141"/>
    </source>
</evidence>
<dbReference type="PANTHER" id="PTHR36974">
    <property type="entry name" value="MEMBRANE PROTEIN-RELATED"/>
    <property type="match status" value="1"/>
</dbReference>
<proteinExistence type="predicted"/>
<dbReference type="Proteomes" id="UP000320653">
    <property type="component" value="Unassembled WGS sequence"/>
</dbReference>
<dbReference type="GO" id="GO:0016020">
    <property type="term" value="C:membrane"/>
    <property type="evidence" value="ECO:0007669"/>
    <property type="project" value="UniProtKB-SubCell"/>
</dbReference>
<evidence type="ECO:0000313" key="6">
    <source>
        <dbReference type="EMBL" id="TWF47637.1"/>
    </source>
</evidence>
<sequence>MTERIDVWRTRLTILLAFVFGVGGVLHLLIPKPFLSITPEWVPFPGAVIMLTGLCEIAGAAGLLVPRLRRMAGLGLALYALCVFPANIKHASDSLGGPDPSLWQWFYHFVRLPLQPVIVWAALFTGRAVAWPFAAGSGKAGP</sequence>
<comment type="caution">
    <text evidence="6">The sequence shown here is derived from an EMBL/GenBank/DDBJ whole genome shotgun (WGS) entry which is preliminary data.</text>
</comment>
<dbReference type="Pfam" id="PF13564">
    <property type="entry name" value="DoxX_2"/>
    <property type="match status" value="1"/>
</dbReference>
<evidence type="ECO:0000256" key="4">
    <source>
        <dbReference type="ARBA" id="ARBA00023136"/>
    </source>
</evidence>
<feature type="transmembrane region" description="Helical" evidence="5">
    <location>
        <begin position="108"/>
        <end position="130"/>
    </location>
</feature>
<organism evidence="6 7">
    <name type="scientific">Neorhizobium alkalisoli</name>
    <dbReference type="NCBI Taxonomy" id="528178"/>
    <lineage>
        <taxon>Bacteria</taxon>
        <taxon>Pseudomonadati</taxon>
        <taxon>Pseudomonadota</taxon>
        <taxon>Alphaproteobacteria</taxon>
        <taxon>Hyphomicrobiales</taxon>
        <taxon>Rhizobiaceae</taxon>
        <taxon>Rhizobium/Agrobacterium group</taxon>
        <taxon>Neorhizobium</taxon>
    </lineage>
</organism>
<feature type="transmembrane region" description="Helical" evidence="5">
    <location>
        <begin position="71"/>
        <end position="88"/>
    </location>
</feature>
<comment type="subcellular location">
    <subcellularLocation>
        <location evidence="1">Membrane</location>
        <topology evidence="1">Multi-pass membrane protein</topology>
    </subcellularLocation>
</comment>
<protein>
    <submittedName>
        <fullName evidence="6">Putative membrane protein</fullName>
    </submittedName>
</protein>
<keyword evidence="2 5" id="KW-0812">Transmembrane</keyword>
<evidence type="ECO:0000256" key="2">
    <source>
        <dbReference type="ARBA" id="ARBA00022692"/>
    </source>
</evidence>
<gene>
    <name evidence="6" type="ORF">FHW37_111140</name>
</gene>
<dbReference type="AlphaFoldDB" id="A0A561QBC1"/>
<evidence type="ECO:0000256" key="3">
    <source>
        <dbReference type="ARBA" id="ARBA00022989"/>
    </source>
</evidence>
<name>A0A561QBC1_9HYPH</name>